<proteinExistence type="predicted"/>
<organism evidence="2 3">
    <name type="scientific">Tenebrio molitor</name>
    <name type="common">Yellow mealworm beetle</name>
    <dbReference type="NCBI Taxonomy" id="7067"/>
    <lineage>
        <taxon>Eukaryota</taxon>
        <taxon>Metazoa</taxon>
        <taxon>Ecdysozoa</taxon>
        <taxon>Arthropoda</taxon>
        <taxon>Hexapoda</taxon>
        <taxon>Insecta</taxon>
        <taxon>Pterygota</taxon>
        <taxon>Neoptera</taxon>
        <taxon>Endopterygota</taxon>
        <taxon>Coleoptera</taxon>
        <taxon>Polyphaga</taxon>
        <taxon>Cucujiformia</taxon>
        <taxon>Tenebrionidae</taxon>
        <taxon>Tenebrio</taxon>
    </lineage>
</organism>
<dbReference type="Proteomes" id="UP000719412">
    <property type="component" value="Unassembled WGS sequence"/>
</dbReference>
<evidence type="ECO:0000313" key="2">
    <source>
        <dbReference type="EMBL" id="KAH0812162.1"/>
    </source>
</evidence>
<feature type="region of interest" description="Disordered" evidence="1">
    <location>
        <begin position="63"/>
        <end position="85"/>
    </location>
</feature>
<dbReference type="EMBL" id="JABDTM020026245">
    <property type="protein sequence ID" value="KAH0812162.1"/>
    <property type="molecule type" value="Genomic_DNA"/>
</dbReference>
<reference evidence="2" key="2">
    <citation type="submission" date="2021-08" db="EMBL/GenBank/DDBJ databases">
        <authorList>
            <person name="Eriksson T."/>
        </authorList>
    </citation>
    <scope>NUCLEOTIDE SEQUENCE</scope>
    <source>
        <strain evidence="2">Stoneville</strain>
        <tissue evidence="2">Whole head</tissue>
    </source>
</reference>
<keyword evidence="3" id="KW-1185">Reference proteome</keyword>
<gene>
    <name evidence="2" type="ORF">GEV33_010630</name>
</gene>
<dbReference type="AlphaFoldDB" id="A0A8J6HDN6"/>
<accession>A0A8J6HDN6</accession>
<evidence type="ECO:0000256" key="1">
    <source>
        <dbReference type="SAM" id="MobiDB-lite"/>
    </source>
</evidence>
<sequence length="451" mass="48498">MCTRYNVYTSSCAATPAEPCTAPSSRYATPPLADWRPALIWRECAGRRGRHEWTLLNGVVNRTVPSDGRQAPRGGEGGPVSKAVAPDGLKDVRELGFMIPGDLPRKQLNAKNVCVEVSSVGEGSIPSPPLSASGQGPAKSEMASIRIGASLHFRGPAPSLTLAPALRASGVTLESRSACRHLCKSSANSFGGRRAGPRAPLHNAVESLMCPLADCASITERVCDSDLARREFVSYREDADLVGAGRDAGKSGHVQELIDSRSDATRGPAARSGAAVRGRRWIAIDNPVISGSGASGAARAAAYLGDNTPTPRHLNEWGWEWGRRAVERSRNKFRVAFAFEQFHFLPDRLKELERRKFFHFANMATGIFALIAPPPPPPHSPLGNPGNPRPLQLMPRKCQLGQDFPVFRNKMGPRAAPCGTQAPTSRFWGHGIQAGLIVVQVQDADISIFVN</sequence>
<reference evidence="2" key="1">
    <citation type="journal article" date="2020" name="J Insects Food Feed">
        <title>The yellow mealworm (Tenebrio molitor) genome: a resource for the emerging insects as food and feed industry.</title>
        <authorList>
            <person name="Eriksson T."/>
            <person name="Andere A."/>
            <person name="Kelstrup H."/>
            <person name="Emery V."/>
            <person name="Picard C."/>
        </authorList>
    </citation>
    <scope>NUCLEOTIDE SEQUENCE</scope>
    <source>
        <strain evidence="2">Stoneville</strain>
        <tissue evidence="2">Whole head</tissue>
    </source>
</reference>
<comment type="caution">
    <text evidence="2">The sequence shown here is derived from an EMBL/GenBank/DDBJ whole genome shotgun (WGS) entry which is preliminary data.</text>
</comment>
<evidence type="ECO:0000313" key="3">
    <source>
        <dbReference type="Proteomes" id="UP000719412"/>
    </source>
</evidence>
<protein>
    <submittedName>
        <fullName evidence="2">Uncharacterized protein</fullName>
    </submittedName>
</protein>
<name>A0A8J6HDN6_TENMO</name>
<feature type="region of interest" description="Disordered" evidence="1">
    <location>
        <begin position="121"/>
        <end position="141"/>
    </location>
</feature>